<dbReference type="InterPro" id="IPR011989">
    <property type="entry name" value="ARM-like"/>
</dbReference>
<reference evidence="6" key="1">
    <citation type="submission" date="2020-12" db="EMBL/GenBank/DDBJ databases">
        <title>Metabolic potential, ecology and presence of endohyphal bacteria is reflected in genomic diversity of Mucoromycotina.</title>
        <authorList>
            <person name="Muszewska A."/>
            <person name="Okrasinska A."/>
            <person name="Steczkiewicz K."/>
            <person name="Drgas O."/>
            <person name="Orlowska M."/>
            <person name="Perlinska-Lenart U."/>
            <person name="Aleksandrzak-Piekarczyk T."/>
            <person name="Szatraj K."/>
            <person name="Zielenkiewicz U."/>
            <person name="Pilsyk S."/>
            <person name="Malc E."/>
            <person name="Mieczkowski P."/>
            <person name="Kruszewska J.S."/>
            <person name="Biernat P."/>
            <person name="Pawlowska J."/>
        </authorList>
    </citation>
    <scope>NUCLEOTIDE SEQUENCE</scope>
    <source>
        <strain evidence="6">WA0000051536</strain>
    </source>
</reference>
<dbReference type="PROSITE" id="PS50178">
    <property type="entry name" value="ZF_FYVE"/>
    <property type="match status" value="1"/>
</dbReference>
<organism evidence="6 7">
    <name type="scientific">Umbelopsis vinacea</name>
    <dbReference type="NCBI Taxonomy" id="44442"/>
    <lineage>
        <taxon>Eukaryota</taxon>
        <taxon>Fungi</taxon>
        <taxon>Fungi incertae sedis</taxon>
        <taxon>Mucoromycota</taxon>
        <taxon>Mucoromycotina</taxon>
        <taxon>Umbelopsidomycetes</taxon>
        <taxon>Umbelopsidales</taxon>
        <taxon>Umbelopsidaceae</taxon>
        <taxon>Umbelopsis</taxon>
    </lineage>
</organism>
<dbReference type="GO" id="GO:0008270">
    <property type="term" value="F:zinc ion binding"/>
    <property type="evidence" value="ECO:0007669"/>
    <property type="project" value="UniProtKB-KW"/>
</dbReference>
<evidence type="ECO:0000256" key="2">
    <source>
        <dbReference type="ARBA" id="ARBA00022771"/>
    </source>
</evidence>
<dbReference type="SMART" id="SM00064">
    <property type="entry name" value="FYVE"/>
    <property type="match status" value="1"/>
</dbReference>
<keyword evidence="7" id="KW-1185">Reference proteome</keyword>
<keyword evidence="3" id="KW-0862">Zinc</keyword>
<dbReference type="Gene3D" id="3.30.40.10">
    <property type="entry name" value="Zinc/RING finger domain, C3HC4 (zinc finger)"/>
    <property type="match status" value="1"/>
</dbReference>
<evidence type="ECO:0000256" key="3">
    <source>
        <dbReference type="ARBA" id="ARBA00022833"/>
    </source>
</evidence>
<protein>
    <recommendedName>
        <fullName evidence="5">FYVE-type domain-containing protein</fullName>
    </recommendedName>
</protein>
<dbReference type="InterPro" id="IPR013083">
    <property type="entry name" value="Znf_RING/FYVE/PHD"/>
</dbReference>
<evidence type="ECO:0000256" key="1">
    <source>
        <dbReference type="ARBA" id="ARBA00022723"/>
    </source>
</evidence>
<dbReference type="Pfam" id="PF01363">
    <property type="entry name" value="FYVE"/>
    <property type="match status" value="1"/>
</dbReference>
<dbReference type="InterPro" id="IPR011011">
    <property type="entry name" value="Znf_FYVE_PHD"/>
</dbReference>
<dbReference type="Proteomes" id="UP000612746">
    <property type="component" value="Unassembled WGS sequence"/>
</dbReference>
<dbReference type="OrthoDB" id="660555at2759"/>
<dbReference type="PANTHER" id="PTHR23164">
    <property type="entry name" value="EARLY ENDOSOME ANTIGEN 1"/>
    <property type="match status" value="1"/>
</dbReference>
<keyword evidence="1" id="KW-0479">Metal-binding</keyword>
<evidence type="ECO:0000313" key="7">
    <source>
        <dbReference type="Proteomes" id="UP000612746"/>
    </source>
</evidence>
<comment type="caution">
    <text evidence="6">The sequence shown here is derived from an EMBL/GenBank/DDBJ whole genome shotgun (WGS) entry which is preliminary data.</text>
</comment>
<accession>A0A8H7Q9D4</accession>
<gene>
    <name evidence="6" type="ORF">INT44_004858</name>
</gene>
<dbReference type="SUPFAM" id="SSF57903">
    <property type="entry name" value="FYVE/PHD zinc finger"/>
    <property type="match status" value="1"/>
</dbReference>
<dbReference type="AlphaFoldDB" id="A0A8H7Q9D4"/>
<proteinExistence type="predicted"/>
<evidence type="ECO:0000259" key="5">
    <source>
        <dbReference type="PROSITE" id="PS50178"/>
    </source>
</evidence>
<dbReference type="EMBL" id="JAEPRA010000003">
    <property type="protein sequence ID" value="KAG2187186.1"/>
    <property type="molecule type" value="Genomic_DNA"/>
</dbReference>
<name>A0A8H7Q9D4_9FUNG</name>
<evidence type="ECO:0000313" key="6">
    <source>
        <dbReference type="EMBL" id="KAG2187186.1"/>
    </source>
</evidence>
<dbReference type="SUPFAM" id="SSF48371">
    <property type="entry name" value="ARM repeat"/>
    <property type="match status" value="1"/>
</dbReference>
<dbReference type="InterPro" id="IPR000306">
    <property type="entry name" value="Znf_FYVE"/>
</dbReference>
<feature type="domain" description="FYVE-type" evidence="5">
    <location>
        <begin position="60"/>
        <end position="128"/>
    </location>
</feature>
<dbReference type="Gene3D" id="1.25.10.10">
    <property type="entry name" value="Leucine-rich Repeat Variant"/>
    <property type="match status" value="2"/>
</dbReference>
<dbReference type="InterPro" id="IPR017455">
    <property type="entry name" value="Znf_FYVE-rel"/>
</dbReference>
<dbReference type="PANTHER" id="PTHR23164:SF30">
    <property type="entry name" value="EARLY ENDOSOME ANTIGEN 1"/>
    <property type="match status" value="1"/>
</dbReference>
<evidence type="ECO:0000256" key="4">
    <source>
        <dbReference type="PROSITE-ProRule" id="PRU00091"/>
    </source>
</evidence>
<keyword evidence="2 4" id="KW-0863">Zinc-finger</keyword>
<dbReference type="InterPro" id="IPR016024">
    <property type="entry name" value="ARM-type_fold"/>
</dbReference>
<sequence length="597" mass="67144">MSEFNFTRDVSRFWVMQCTLSQPQGLRYRLLLSCPDYITTPSMENDMHTFLIPRPFWVNDLDQTHCHSCNNAFGPLRRRVRSFPKSHHCRQCGNIFCHDCSSRSIPLPQLGYGTRPVRVCNQCLEVAYLVTYIIDEDHGSTTQIHGARGLLEVVERDNDQDLAKLVQNGGVDALIWLCRSQRDSELHFFATSALAILSEKESIRPVIITKSALRPLIQLMALYLSKPMPLDSKEADKVSSPIIREDVRLEVLLNCSHVIFQLGRAGKVYEMPMLTSQEIRSDGAFITLLQLADFHYTPLTDDTENSEKPIDMQALLDREQMIQSVAAKGISAICATGSFISLLPVSNQPAIFEVINNPDQLTSLLESNNSLVTKYIAKAIAYLSLRNDKYKSQLLQGKGAKILVQKLKVTAADQDTNNVADKASSDETNSDQTSNLEMSMVANLCCAIANFATNVWVDLTGESQQRLMTQPQLLQNLCATAAHYSSNTEIHRHIARCFANFALYDTNRKSMLHQTNKKKNVTYNVIPTLLAIGQSAIVTPDVQRHVVRAIDNLSNQDITEQHRSTFAESLPLLKSWMKDNPDADLVKRAETICCRFE</sequence>